<dbReference type="SUPFAM" id="SSF54292">
    <property type="entry name" value="2Fe-2S ferredoxin-like"/>
    <property type="match status" value="1"/>
</dbReference>
<dbReference type="InterPro" id="IPR008333">
    <property type="entry name" value="Cbr1-like_FAD-bd_dom"/>
</dbReference>
<reference evidence="14 15" key="1">
    <citation type="submission" date="2023-11" db="EMBL/GenBank/DDBJ databases">
        <title>MicrobeMod: A computational toolkit for identifying prokaryotic methylation and restriction-modification with nanopore sequencing.</title>
        <authorList>
            <person name="Crits-Christoph A."/>
            <person name="Kang S.C."/>
            <person name="Lee H."/>
            <person name="Ostrov N."/>
        </authorList>
    </citation>
    <scope>NUCLEOTIDE SEQUENCE [LARGE SCALE GENOMIC DNA]</scope>
    <source>
        <strain evidence="14 15">ATCC 14820</strain>
    </source>
</reference>
<dbReference type="SUPFAM" id="SSF63380">
    <property type="entry name" value="Riboflavin synthase domain-like"/>
    <property type="match status" value="1"/>
</dbReference>
<keyword evidence="2" id="KW-0285">Flavoprotein</keyword>
<comment type="similarity">
    <text evidence="10">In the N-terminal section; belongs to the FAD-binding oxidoreductase type 6 family.</text>
</comment>
<dbReference type="PANTHER" id="PTHR47354:SF6">
    <property type="entry name" value="NADH OXIDOREDUCTASE HCR"/>
    <property type="match status" value="1"/>
</dbReference>
<dbReference type="InterPro" id="IPR012675">
    <property type="entry name" value="Beta-grasp_dom_sf"/>
</dbReference>
<evidence type="ECO:0000256" key="9">
    <source>
        <dbReference type="ARBA" id="ARBA00034078"/>
    </source>
</evidence>
<dbReference type="CDD" id="cd00207">
    <property type="entry name" value="fer2"/>
    <property type="match status" value="1"/>
</dbReference>
<proteinExistence type="inferred from homology"/>
<evidence type="ECO:0000256" key="4">
    <source>
        <dbReference type="ARBA" id="ARBA00022723"/>
    </source>
</evidence>
<evidence type="ECO:0000259" key="13">
    <source>
        <dbReference type="PROSITE" id="PS51384"/>
    </source>
</evidence>
<evidence type="ECO:0000256" key="1">
    <source>
        <dbReference type="ARBA" id="ARBA00001974"/>
    </source>
</evidence>
<name>A0ABU4PIC9_9SPHN</name>
<keyword evidence="7" id="KW-0408">Iron</keyword>
<dbReference type="PRINTS" id="PR00371">
    <property type="entry name" value="FPNCR"/>
</dbReference>
<dbReference type="Gene3D" id="3.40.50.80">
    <property type="entry name" value="Nucleotide-binding domain of ferredoxin-NADP reductase (FNR) module"/>
    <property type="match status" value="1"/>
</dbReference>
<feature type="region of interest" description="Disordered" evidence="11">
    <location>
        <begin position="333"/>
        <end position="358"/>
    </location>
</feature>
<comment type="cofactor">
    <cofactor evidence="9">
        <name>[2Fe-2S] cluster</name>
        <dbReference type="ChEBI" id="CHEBI:190135"/>
    </cofactor>
</comment>
<dbReference type="Proteomes" id="UP001279660">
    <property type="component" value="Unassembled WGS sequence"/>
</dbReference>
<feature type="domain" description="2Fe-2S ferredoxin-type" evidence="12">
    <location>
        <begin position="351"/>
        <end position="434"/>
    </location>
</feature>
<dbReference type="RefSeq" id="WP_010404147.1">
    <property type="nucleotide sequence ID" value="NZ_JAWXXV010000001.1"/>
</dbReference>
<dbReference type="PROSITE" id="PS51384">
    <property type="entry name" value="FAD_FR"/>
    <property type="match status" value="1"/>
</dbReference>
<dbReference type="PANTHER" id="PTHR47354">
    <property type="entry name" value="NADH OXIDOREDUCTASE HCR"/>
    <property type="match status" value="1"/>
</dbReference>
<keyword evidence="15" id="KW-1185">Reference proteome</keyword>
<gene>
    <name evidence="14" type="ORF">SIL82_06700</name>
</gene>
<dbReference type="InterPro" id="IPR001433">
    <property type="entry name" value="OxRdtase_FAD/NAD-bd"/>
</dbReference>
<dbReference type="Gene3D" id="2.40.30.10">
    <property type="entry name" value="Translation factors"/>
    <property type="match status" value="1"/>
</dbReference>
<evidence type="ECO:0000256" key="3">
    <source>
        <dbReference type="ARBA" id="ARBA00022714"/>
    </source>
</evidence>
<evidence type="ECO:0000256" key="11">
    <source>
        <dbReference type="SAM" id="MobiDB-lite"/>
    </source>
</evidence>
<evidence type="ECO:0000313" key="15">
    <source>
        <dbReference type="Proteomes" id="UP001279660"/>
    </source>
</evidence>
<dbReference type="InterPro" id="IPR017927">
    <property type="entry name" value="FAD-bd_FR_type"/>
</dbReference>
<dbReference type="InterPro" id="IPR017938">
    <property type="entry name" value="Riboflavin_synthase-like_b-brl"/>
</dbReference>
<keyword evidence="8" id="KW-0411">Iron-sulfur</keyword>
<evidence type="ECO:0000256" key="10">
    <source>
        <dbReference type="ARBA" id="ARBA00061434"/>
    </source>
</evidence>
<dbReference type="InterPro" id="IPR050415">
    <property type="entry name" value="MRET"/>
</dbReference>
<evidence type="ECO:0000256" key="6">
    <source>
        <dbReference type="ARBA" id="ARBA00023002"/>
    </source>
</evidence>
<comment type="caution">
    <text evidence="14">The sequence shown here is derived from an EMBL/GenBank/DDBJ whole genome shotgun (WGS) entry which is preliminary data.</text>
</comment>
<evidence type="ECO:0000256" key="7">
    <source>
        <dbReference type="ARBA" id="ARBA00023004"/>
    </source>
</evidence>
<comment type="cofactor">
    <cofactor evidence="1">
        <name>FAD</name>
        <dbReference type="ChEBI" id="CHEBI:57692"/>
    </cofactor>
</comment>
<dbReference type="Gene3D" id="3.10.20.30">
    <property type="match status" value="1"/>
</dbReference>
<dbReference type="Pfam" id="PF00970">
    <property type="entry name" value="FAD_binding_6"/>
    <property type="match status" value="1"/>
</dbReference>
<evidence type="ECO:0000256" key="5">
    <source>
        <dbReference type="ARBA" id="ARBA00022827"/>
    </source>
</evidence>
<keyword evidence="6" id="KW-0560">Oxidoreductase</keyword>
<evidence type="ECO:0000259" key="12">
    <source>
        <dbReference type="PROSITE" id="PS51085"/>
    </source>
</evidence>
<keyword evidence="5" id="KW-0274">FAD</keyword>
<evidence type="ECO:0000256" key="8">
    <source>
        <dbReference type="ARBA" id="ARBA00023014"/>
    </source>
</evidence>
<evidence type="ECO:0000256" key="2">
    <source>
        <dbReference type="ARBA" id="ARBA00022630"/>
    </source>
</evidence>
<dbReference type="SUPFAM" id="SSF52343">
    <property type="entry name" value="Ferredoxin reductase-like, C-terminal NADP-linked domain"/>
    <property type="match status" value="1"/>
</dbReference>
<dbReference type="Pfam" id="PF00175">
    <property type="entry name" value="NAD_binding_1"/>
    <property type="match status" value="1"/>
</dbReference>
<sequence>MTAQADTKRPTPGTVDQTFWTEIFAGLSNPESESFGGTDRAVPPTSRSQDTWIDRLFADGEVNAVAPPPPASPVLAGLVDDHGSIPLWSGGVTTLKVADIIEETHDVKTFRLVGETPVLFSYRPGQFVTLLLDLDGEAVQRSYSISSSPSRPHVLEITVKRVPGGRVSNWLCDHVALGQSLTLKGPAGRFTCFDSPASKMLFIAAGSGISPIMSMIRWIADSMADVDVALLASFRSPADIIFRKELDLISARHPRFRIALTLTSASGGQTDAWTGLTGRIGKSRLAEMASDLDQRPVFLCGPEPFAAAVRNSLDELGFDQSKLYSESFGSGRVATGGKDSAKPLSRSGHRHTVHFSKSGKTVETDGASTILELAEAHAIELDHACRVGSCGECEVRFTGLLCEKLEFETVGREKATGLALACCSVALSDLVVAA</sequence>
<accession>A0ABU4PIC9</accession>
<evidence type="ECO:0000313" key="14">
    <source>
        <dbReference type="EMBL" id="MDX5983943.1"/>
    </source>
</evidence>
<dbReference type="InterPro" id="IPR001041">
    <property type="entry name" value="2Fe-2S_ferredoxin-type"/>
</dbReference>
<feature type="domain" description="FAD-binding FR-type" evidence="13">
    <location>
        <begin position="90"/>
        <end position="193"/>
    </location>
</feature>
<dbReference type="InterPro" id="IPR001709">
    <property type="entry name" value="Flavoprot_Pyr_Nucl_cyt_Rdtase"/>
</dbReference>
<dbReference type="PRINTS" id="PR00406">
    <property type="entry name" value="CYTB5RDTASE"/>
</dbReference>
<dbReference type="Pfam" id="PF00111">
    <property type="entry name" value="Fer2"/>
    <property type="match status" value="1"/>
</dbReference>
<protein>
    <submittedName>
        <fullName evidence="14">Hybrid-cluster NAD(P)-dependent oxidoreductase</fullName>
    </submittedName>
</protein>
<organism evidence="14 15">
    <name type="scientific">Sphingomonas echinoides</name>
    <dbReference type="NCBI Taxonomy" id="59803"/>
    <lineage>
        <taxon>Bacteria</taxon>
        <taxon>Pseudomonadati</taxon>
        <taxon>Pseudomonadota</taxon>
        <taxon>Alphaproteobacteria</taxon>
        <taxon>Sphingomonadales</taxon>
        <taxon>Sphingomonadaceae</taxon>
        <taxon>Sphingomonas</taxon>
    </lineage>
</organism>
<dbReference type="InterPro" id="IPR036010">
    <property type="entry name" value="2Fe-2S_ferredoxin-like_sf"/>
</dbReference>
<keyword evidence="3" id="KW-0001">2Fe-2S</keyword>
<dbReference type="EMBL" id="JAWXXV010000001">
    <property type="protein sequence ID" value="MDX5983943.1"/>
    <property type="molecule type" value="Genomic_DNA"/>
</dbReference>
<keyword evidence="4" id="KW-0479">Metal-binding</keyword>
<dbReference type="PROSITE" id="PS51085">
    <property type="entry name" value="2FE2S_FER_2"/>
    <property type="match status" value="1"/>
</dbReference>
<dbReference type="InterPro" id="IPR039261">
    <property type="entry name" value="FNR_nucleotide-bd"/>
</dbReference>
<dbReference type="CDD" id="cd06215">
    <property type="entry name" value="FNR_iron_sulfur_binding_1"/>
    <property type="match status" value="1"/>
</dbReference>